<gene>
    <name evidence="5" type="primary">Aste57867_2954</name>
    <name evidence="4" type="ORF">As57867_002945</name>
    <name evidence="5" type="ORF">ASTE57867_2954</name>
</gene>
<evidence type="ECO:0000313" key="4">
    <source>
        <dbReference type="EMBL" id="KAF0716235.1"/>
    </source>
</evidence>
<protein>
    <submittedName>
        <fullName evidence="5">Aste57867_2954 protein</fullName>
    </submittedName>
</protein>
<keyword evidence="2" id="KW-0812">Transmembrane</keyword>
<dbReference type="Gene3D" id="2.160.20.120">
    <property type="match status" value="1"/>
</dbReference>
<sequence length="534" mass="56917">MVAAWHRAAPPRGVQDDSSPMYFRTFQGKSNITAISIYGARTFVVEDPHATTWSVRATADDDDANLDGLVVSESVGSDGETTLSITGSRGADYTVDVLVPTQSIRTVASMSADDVVVLPRTLVNSTAQAISISASTSGDVFVQDVAIVASRLSLHTLGSGSIQWEVPITIAADAIDFRVSSSGDVLVFADTTLFANTLIANTLGSGGVYVASNNMSVPTRLQTQVTGSGDVSYAARGTCGRHELDLLGSGDANTATVRCAVSTVMAAGSGDIYVSASDALDVTRLGSADIYVLRPAPPHVTGQFQLVSDVKPDAPDYMHVPMHEGVTARVSTGDAPPSSSSPSLRHHSKQTAWPDALVAILIVFALFRCIGWLCCRHRRAKQSKQALMQVPTNTSMYYTPQQQQPPPPMYYQQDQQPYQQPNTQPYQPSNYQAPPPHVAGNTYNTSSAYYYATQQQQPQQQLLPPYNTATYSGTTSYVDAPQGGGGGFGYTNPRGATTADAGNFYQPQPTYGASNYGPSAPAYDPRPLDETRRG</sequence>
<feature type="compositionally biased region" description="Polar residues" evidence="1">
    <location>
        <begin position="505"/>
        <end position="517"/>
    </location>
</feature>
<reference evidence="4" key="2">
    <citation type="submission" date="2019-06" db="EMBL/GenBank/DDBJ databases">
        <title>Genomics analysis of Aphanomyces spp. identifies a new class of oomycete effector associated with host adaptation.</title>
        <authorList>
            <person name="Gaulin E."/>
        </authorList>
    </citation>
    <scope>NUCLEOTIDE SEQUENCE</scope>
    <source>
        <strain evidence="4">CBS 578.67</strain>
    </source>
</reference>
<evidence type="ECO:0000256" key="2">
    <source>
        <dbReference type="SAM" id="Phobius"/>
    </source>
</evidence>
<evidence type="ECO:0000313" key="5">
    <source>
        <dbReference type="EMBL" id="VFT80137.1"/>
    </source>
</evidence>
<dbReference type="EMBL" id="VJMH01000439">
    <property type="protein sequence ID" value="KAF0716235.1"/>
    <property type="molecule type" value="Genomic_DNA"/>
</dbReference>
<dbReference type="PANTHER" id="PTHR39200">
    <property type="entry name" value="HYPOTHETICAL EXPORTED PROTEIN"/>
    <property type="match status" value="1"/>
</dbReference>
<keyword evidence="2" id="KW-0472">Membrane</keyword>
<keyword evidence="6" id="KW-1185">Reference proteome</keyword>
<dbReference type="EMBL" id="CAADRA010000439">
    <property type="protein sequence ID" value="VFT80137.1"/>
    <property type="molecule type" value="Genomic_DNA"/>
</dbReference>
<dbReference type="AlphaFoldDB" id="A0A485K8R1"/>
<organism evidence="5 6">
    <name type="scientific">Aphanomyces stellatus</name>
    <dbReference type="NCBI Taxonomy" id="120398"/>
    <lineage>
        <taxon>Eukaryota</taxon>
        <taxon>Sar</taxon>
        <taxon>Stramenopiles</taxon>
        <taxon>Oomycota</taxon>
        <taxon>Saprolegniomycetes</taxon>
        <taxon>Saprolegniales</taxon>
        <taxon>Verrucalvaceae</taxon>
        <taxon>Aphanomyces</taxon>
    </lineage>
</organism>
<dbReference type="Pfam" id="PF10988">
    <property type="entry name" value="DUF2807"/>
    <property type="match status" value="1"/>
</dbReference>
<accession>A0A485K8R1</accession>
<feature type="domain" description="Putative auto-transporter adhesin head GIN" evidence="3">
    <location>
        <begin position="219"/>
        <end position="292"/>
    </location>
</feature>
<name>A0A485K8R1_9STRA</name>
<evidence type="ECO:0000313" key="6">
    <source>
        <dbReference type="Proteomes" id="UP000332933"/>
    </source>
</evidence>
<feature type="transmembrane region" description="Helical" evidence="2">
    <location>
        <begin position="356"/>
        <end position="375"/>
    </location>
</feature>
<reference evidence="5 6" key="1">
    <citation type="submission" date="2019-03" db="EMBL/GenBank/DDBJ databases">
        <authorList>
            <person name="Gaulin E."/>
            <person name="Dumas B."/>
        </authorList>
    </citation>
    <scope>NUCLEOTIDE SEQUENCE [LARGE SCALE GENOMIC DNA]</scope>
    <source>
        <strain evidence="5">CBS 568.67</strain>
    </source>
</reference>
<dbReference type="Proteomes" id="UP000332933">
    <property type="component" value="Unassembled WGS sequence"/>
</dbReference>
<dbReference type="OrthoDB" id="79828at2759"/>
<keyword evidence="2" id="KW-1133">Transmembrane helix</keyword>
<evidence type="ECO:0000256" key="1">
    <source>
        <dbReference type="SAM" id="MobiDB-lite"/>
    </source>
</evidence>
<evidence type="ECO:0000259" key="3">
    <source>
        <dbReference type="Pfam" id="PF10988"/>
    </source>
</evidence>
<feature type="region of interest" description="Disordered" evidence="1">
    <location>
        <begin position="397"/>
        <end position="426"/>
    </location>
</feature>
<feature type="region of interest" description="Disordered" evidence="1">
    <location>
        <begin position="328"/>
        <end position="347"/>
    </location>
</feature>
<feature type="compositionally biased region" description="Low complexity" evidence="1">
    <location>
        <begin position="410"/>
        <end position="426"/>
    </location>
</feature>
<dbReference type="InterPro" id="IPR021255">
    <property type="entry name" value="DUF2807"/>
</dbReference>
<proteinExistence type="predicted"/>
<feature type="region of interest" description="Disordered" evidence="1">
    <location>
        <begin position="496"/>
        <end position="534"/>
    </location>
</feature>
<dbReference type="PANTHER" id="PTHR39200:SF1">
    <property type="entry name" value="AUTO-TRANSPORTER ADHESIN HEAD GIN DOMAIN-CONTAINING PROTEIN-RELATED"/>
    <property type="match status" value="1"/>
</dbReference>